<accession>A0ABX7BGI3</accession>
<proteinExistence type="predicted"/>
<dbReference type="EMBL" id="CP067421">
    <property type="protein sequence ID" value="QQP93188.2"/>
    <property type="molecule type" value="Genomic_DNA"/>
</dbReference>
<dbReference type="RefSeq" id="WP_206379360.1">
    <property type="nucleotide sequence ID" value="NZ_CP067421.1"/>
</dbReference>
<gene>
    <name evidence="1" type="ORF">IGS68_29090</name>
</gene>
<dbReference type="Proteomes" id="UP000595197">
    <property type="component" value="Plasmid pTT6-1"/>
</dbReference>
<reference evidence="1" key="1">
    <citation type="submission" date="2021-02" db="EMBL/GenBank/DDBJ databases">
        <title>Skermanella TT6 skin isolate.</title>
        <authorList>
            <person name="Lee K."/>
            <person name="Ganzorig M."/>
        </authorList>
    </citation>
    <scope>NUCLEOTIDE SEQUENCE</scope>
    <source>
        <strain evidence="1">TT6</strain>
    </source>
</reference>
<evidence type="ECO:0008006" key="3">
    <source>
        <dbReference type="Google" id="ProtNLM"/>
    </source>
</evidence>
<protein>
    <recommendedName>
        <fullName evidence="3">HEAT repeat protein</fullName>
    </recommendedName>
</protein>
<keyword evidence="2" id="KW-1185">Reference proteome</keyword>
<organism evidence="1 2">
    <name type="scientific">Skermanella cutis</name>
    <dbReference type="NCBI Taxonomy" id="2775420"/>
    <lineage>
        <taxon>Bacteria</taxon>
        <taxon>Pseudomonadati</taxon>
        <taxon>Pseudomonadota</taxon>
        <taxon>Alphaproteobacteria</taxon>
        <taxon>Rhodospirillales</taxon>
        <taxon>Azospirillaceae</taxon>
        <taxon>Skermanella</taxon>
    </lineage>
</organism>
<evidence type="ECO:0000313" key="1">
    <source>
        <dbReference type="EMBL" id="QQP93188.2"/>
    </source>
</evidence>
<name>A0ABX7BGI3_9PROT</name>
<sequence>MAEFAADLAKSVKGDVFALHAHLAETGAAFPEDHRGAMAAMLLQSGEPVAREAAVGWLLDPSATVRVSVARSLVEAAPRGLVSPIMLRRMIAVRNWMPETGGGRPTLDQAIQACRRKGVECASWPEAQVRDVLASGVDGSGAVSILVICREGRRHALGTVLLKHGIGVRDAWAQHGMGRAEVEEILLQAGGGVDQYAVDREFLGRAIAHFLAVGLGTGTLPPFGLVDLLETVGLHSVQPELLPTETLLTMLEQGIELEARRPAALDELLKEGGDLADEYPFLDSWFEDGDQVQSLLGGKRLSRARGEAVVLEQLLEPQRRRWTDLLAWTAFLLSRSDEDERWTEFCAAARALAEGREVGDIPVMRYVAGQTVAAQKHRQRWR</sequence>
<geneLocation type="plasmid" evidence="1 2">
    <name>pTT6-1</name>
</geneLocation>
<keyword evidence="1" id="KW-0614">Plasmid</keyword>
<evidence type="ECO:0000313" key="2">
    <source>
        <dbReference type="Proteomes" id="UP000595197"/>
    </source>
</evidence>